<dbReference type="AlphaFoldDB" id="A0A087S2S2"/>
<gene>
    <name evidence="1" type="ORF">AAA799P11_00331</name>
</gene>
<keyword evidence="2" id="KW-1185">Reference proteome</keyword>
<comment type="caution">
    <text evidence="1">The sequence shown here is derived from an EMBL/GenBank/DDBJ whole genome shotgun (WGS) entry which is preliminary data.</text>
</comment>
<evidence type="ECO:0000313" key="1">
    <source>
        <dbReference type="EMBL" id="KFM20026.1"/>
    </source>
</evidence>
<evidence type="ECO:0000313" key="2">
    <source>
        <dbReference type="Proteomes" id="UP000029387"/>
    </source>
</evidence>
<protein>
    <submittedName>
        <fullName evidence="1">Uncharacterized protein</fullName>
    </submittedName>
</protein>
<dbReference type="EMBL" id="JOSZ01000003">
    <property type="protein sequence ID" value="KFM20026.1"/>
    <property type="molecule type" value="Genomic_DNA"/>
</dbReference>
<dbReference type="Proteomes" id="UP000029387">
    <property type="component" value="Unassembled WGS sequence"/>
</dbReference>
<name>A0A087S2S2_9ARCH</name>
<proteinExistence type="predicted"/>
<sequence>MKTMPKRIEYLRKEQIEIEIEILEMVFTFTQTTYKRTNVQTLNYKPSAISR</sequence>
<reference evidence="1 2" key="1">
    <citation type="submission" date="2014-06" db="EMBL/GenBank/DDBJ databases">
        <authorList>
            <person name="Ngugi D.K."/>
            <person name="Blom J."/>
            <person name="Alam I."/>
            <person name="Rashid M."/>
            <person name="Baalawi W."/>
            <person name="Zhang G."/>
            <person name="Hikmawan T."/>
            <person name="Guan Y."/>
            <person name="Antunes A."/>
            <person name="Siam R."/>
            <person name="El-Dorry H."/>
            <person name="Bajic V."/>
            <person name="Stingl U."/>
        </authorList>
    </citation>
    <scope>NUCLEOTIDE SEQUENCE [LARGE SCALE GENOMIC DNA]</scope>
    <source>
        <strain evidence="1">SCGC AAA799-P11</strain>
    </source>
</reference>
<organism evidence="1 2">
    <name type="scientific">Marine Group I thaumarchaeote SCGC AAA799-P11</name>
    <dbReference type="NCBI Taxonomy" id="1502295"/>
    <lineage>
        <taxon>Archaea</taxon>
        <taxon>Nitrososphaerota</taxon>
        <taxon>Marine Group I</taxon>
    </lineage>
</organism>
<accession>A0A087S2S2</accession>